<reference evidence="1 2" key="1">
    <citation type="submission" date="2020-08" db="EMBL/GenBank/DDBJ databases">
        <title>Genomic Encyclopedia of Type Strains, Phase IV (KMG-IV): sequencing the most valuable type-strain genomes for metagenomic binning, comparative biology and taxonomic classification.</title>
        <authorList>
            <person name="Goeker M."/>
        </authorList>
    </citation>
    <scope>NUCLEOTIDE SEQUENCE [LARGE SCALE GENOMIC DNA]</scope>
    <source>
        <strain evidence="1 2">DSM 102238</strain>
    </source>
</reference>
<dbReference type="EMBL" id="JACIEK010000001">
    <property type="protein sequence ID" value="MBB3996903.1"/>
    <property type="molecule type" value="Genomic_DNA"/>
</dbReference>
<evidence type="ECO:0000313" key="2">
    <source>
        <dbReference type="Proteomes" id="UP000542776"/>
    </source>
</evidence>
<protein>
    <submittedName>
        <fullName evidence="1">Uncharacterized protein</fullName>
    </submittedName>
</protein>
<sequence length="42" mass="4289">MRAYFAAFAELAAIALFIAGMGAAGLAIASNDRTPVAFAEVQ</sequence>
<dbReference type="AlphaFoldDB" id="A0A7W6H3H7"/>
<keyword evidence="2" id="KW-1185">Reference proteome</keyword>
<comment type="caution">
    <text evidence="1">The sequence shown here is derived from an EMBL/GenBank/DDBJ whole genome shotgun (WGS) entry which is preliminary data.</text>
</comment>
<evidence type="ECO:0000313" key="1">
    <source>
        <dbReference type="EMBL" id="MBB3996903.1"/>
    </source>
</evidence>
<dbReference type="RefSeq" id="WP_281383021.1">
    <property type="nucleotide sequence ID" value="NZ_JACIEK010000001.1"/>
</dbReference>
<gene>
    <name evidence="1" type="ORF">GGR04_000724</name>
</gene>
<name>A0A7W6H3H7_9HYPH</name>
<dbReference type="Proteomes" id="UP000542776">
    <property type="component" value="Unassembled WGS sequence"/>
</dbReference>
<organism evidence="1 2">
    <name type="scientific">Aureimonas pseudogalii</name>
    <dbReference type="NCBI Taxonomy" id="1744844"/>
    <lineage>
        <taxon>Bacteria</taxon>
        <taxon>Pseudomonadati</taxon>
        <taxon>Pseudomonadota</taxon>
        <taxon>Alphaproteobacteria</taxon>
        <taxon>Hyphomicrobiales</taxon>
        <taxon>Aurantimonadaceae</taxon>
        <taxon>Aureimonas</taxon>
    </lineage>
</organism>
<proteinExistence type="predicted"/>
<accession>A0A7W6H3H7</accession>